<feature type="region of interest" description="Disordered" evidence="1">
    <location>
        <begin position="1"/>
        <end position="46"/>
    </location>
</feature>
<protein>
    <submittedName>
        <fullName evidence="2">Uncharacterized protein</fullName>
    </submittedName>
</protein>
<reference evidence="2" key="1">
    <citation type="submission" date="2014-09" db="EMBL/GenBank/DDBJ databases">
        <title>Genome sequence of the luminous mushroom Mycena chlorophos for searching fungal bioluminescence genes.</title>
        <authorList>
            <person name="Tanaka Y."/>
            <person name="Kasuga D."/>
            <person name="Oba Y."/>
            <person name="Hase S."/>
            <person name="Sato K."/>
            <person name="Oba Y."/>
            <person name="Sakakibara Y."/>
        </authorList>
    </citation>
    <scope>NUCLEOTIDE SEQUENCE</scope>
</reference>
<feature type="region of interest" description="Disordered" evidence="1">
    <location>
        <begin position="59"/>
        <end position="86"/>
    </location>
</feature>
<keyword evidence="3" id="KW-1185">Reference proteome</keyword>
<accession>A0ABQ0LEG4</accession>
<organism evidence="2 3">
    <name type="scientific">Mycena chlorophos</name>
    <name type="common">Agaric fungus</name>
    <name type="synonym">Agaricus chlorophos</name>
    <dbReference type="NCBI Taxonomy" id="658473"/>
    <lineage>
        <taxon>Eukaryota</taxon>
        <taxon>Fungi</taxon>
        <taxon>Dikarya</taxon>
        <taxon>Basidiomycota</taxon>
        <taxon>Agaricomycotina</taxon>
        <taxon>Agaricomycetes</taxon>
        <taxon>Agaricomycetidae</taxon>
        <taxon>Agaricales</taxon>
        <taxon>Marasmiineae</taxon>
        <taxon>Mycenaceae</taxon>
        <taxon>Mycena</taxon>
    </lineage>
</organism>
<evidence type="ECO:0000313" key="3">
    <source>
        <dbReference type="Proteomes" id="UP000815677"/>
    </source>
</evidence>
<gene>
    <name evidence="2" type="ORF">MCHLO_06829</name>
</gene>
<dbReference type="EMBL" id="DF845575">
    <property type="protein sequence ID" value="GAT49520.1"/>
    <property type="molecule type" value="Genomic_DNA"/>
</dbReference>
<feature type="compositionally biased region" description="Basic and acidic residues" evidence="1">
    <location>
        <begin position="59"/>
        <end position="69"/>
    </location>
</feature>
<sequence length="115" mass="12547">MLSTPNLPEVPLHPMSASSVSAAPDEAAPLTTSKKGKGNDHGNWGNLAFDKAKIDIEAHPQRRKPELGRIRNISKQHATKSQPVERDFRTTAAPICRNYLRGRFRGSATSMACLA</sequence>
<name>A0ABQ0LEG4_MYCCL</name>
<evidence type="ECO:0000256" key="1">
    <source>
        <dbReference type="SAM" id="MobiDB-lite"/>
    </source>
</evidence>
<proteinExistence type="predicted"/>
<dbReference type="Proteomes" id="UP000815677">
    <property type="component" value="Unassembled WGS sequence"/>
</dbReference>
<evidence type="ECO:0000313" key="2">
    <source>
        <dbReference type="EMBL" id="GAT49520.1"/>
    </source>
</evidence>